<proteinExistence type="predicted"/>
<reference evidence="2" key="1">
    <citation type="journal article" date="2010" name="Nat. Biotechnol.">
        <title>Draft genome sequence of the oilseed species Ricinus communis.</title>
        <authorList>
            <person name="Chan A.P."/>
            <person name="Crabtree J."/>
            <person name="Zhao Q."/>
            <person name="Lorenzi H."/>
            <person name="Orvis J."/>
            <person name="Puiu D."/>
            <person name="Melake-Berhan A."/>
            <person name="Jones K.M."/>
            <person name="Redman J."/>
            <person name="Chen G."/>
            <person name="Cahoon E.B."/>
            <person name="Gedil M."/>
            <person name="Stanke M."/>
            <person name="Haas B.J."/>
            <person name="Wortman J.R."/>
            <person name="Fraser-Liggett C.M."/>
            <person name="Ravel J."/>
            <person name="Rabinowicz P.D."/>
        </authorList>
    </citation>
    <scope>NUCLEOTIDE SEQUENCE [LARGE SCALE GENOMIC DNA]</scope>
    <source>
        <strain evidence="2">cv. Hale</strain>
    </source>
</reference>
<name>B9TLU3_RICCO</name>
<organism evidence="1 2">
    <name type="scientific">Ricinus communis</name>
    <name type="common">Castor bean</name>
    <dbReference type="NCBI Taxonomy" id="3988"/>
    <lineage>
        <taxon>Eukaryota</taxon>
        <taxon>Viridiplantae</taxon>
        <taxon>Streptophyta</taxon>
        <taxon>Embryophyta</taxon>
        <taxon>Tracheophyta</taxon>
        <taxon>Spermatophyta</taxon>
        <taxon>Magnoliopsida</taxon>
        <taxon>eudicotyledons</taxon>
        <taxon>Gunneridae</taxon>
        <taxon>Pentapetalae</taxon>
        <taxon>rosids</taxon>
        <taxon>fabids</taxon>
        <taxon>Malpighiales</taxon>
        <taxon>Euphorbiaceae</taxon>
        <taxon>Acalyphoideae</taxon>
        <taxon>Acalypheae</taxon>
        <taxon>Ricinus</taxon>
    </lineage>
</organism>
<keyword evidence="2" id="KW-1185">Reference proteome</keyword>
<sequence>MACPAISARMRKIRKITSAMPKRTRAIVAVAAEMPEKPKKPAISEMTKNMRAHLSMEVSSVLDAEDDAADGDLFPSQNKID</sequence>
<evidence type="ECO:0000313" key="2">
    <source>
        <dbReference type="Proteomes" id="UP000008311"/>
    </source>
</evidence>
<accession>B9TLU3</accession>
<dbReference type="AlphaFoldDB" id="B9TLU3"/>
<gene>
    <name evidence="1" type="ORF">RCOM_2000220</name>
</gene>
<dbReference type="InParanoid" id="B9TLU3"/>
<dbReference type="Proteomes" id="UP000008311">
    <property type="component" value="Unassembled WGS sequence"/>
</dbReference>
<evidence type="ECO:0000313" key="1">
    <source>
        <dbReference type="EMBL" id="EEF23172.1"/>
    </source>
</evidence>
<dbReference type="EMBL" id="EQ987430">
    <property type="protein sequence ID" value="EEF23172.1"/>
    <property type="molecule type" value="Genomic_DNA"/>
</dbReference>
<protein>
    <submittedName>
        <fullName evidence="1">Uncharacterized protein</fullName>
    </submittedName>
</protein>